<accession>A0A365GYP4</accession>
<protein>
    <submittedName>
        <fullName evidence="1">Uncharacterized protein</fullName>
    </submittedName>
</protein>
<evidence type="ECO:0000313" key="2">
    <source>
        <dbReference type="Proteomes" id="UP000251891"/>
    </source>
</evidence>
<organism evidence="1 2">
    <name type="scientific">Actinomadura craniellae</name>
    <dbReference type="NCBI Taxonomy" id="2231787"/>
    <lineage>
        <taxon>Bacteria</taxon>
        <taxon>Bacillati</taxon>
        <taxon>Actinomycetota</taxon>
        <taxon>Actinomycetes</taxon>
        <taxon>Streptosporangiales</taxon>
        <taxon>Thermomonosporaceae</taxon>
        <taxon>Actinomadura</taxon>
    </lineage>
</organism>
<sequence length="81" mass="8398">MLGQARDEVSCSSGTAVATSRAGVLTGWRREVAQRTSVWNAEAGHLAGRSRSWVMAAQVGQAGLVAEAPEGRCAGGCWPGR</sequence>
<dbReference type="EMBL" id="QLYX01000016">
    <property type="protein sequence ID" value="RAY11931.1"/>
    <property type="molecule type" value="Genomic_DNA"/>
</dbReference>
<reference evidence="1 2" key="1">
    <citation type="submission" date="2018-06" db="EMBL/GenBank/DDBJ databases">
        <title>Actinomadura craniellae sp. nov. isolated from marine sponge Craniella sp.</title>
        <authorList>
            <person name="Li L."/>
            <person name="Xu Q.H."/>
            <person name="Lin H.W."/>
            <person name="Lu Y.H."/>
        </authorList>
    </citation>
    <scope>NUCLEOTIDE SEQUENCE [LARGE SCALE GENOMIC DNA]</scope>
    <source>
        <strain evidence="1 2">LHW63021</strain>
    </source>
</reference>
<dbReference type="Proteomes" id="UP000251891">
    <property type="component" value="Unassembled WGS sequence"/>
</dbReference>
<proteinExistence type="predicted"/>
<dbReference type="AlphaFoldDB" id="A0A365GYP4"/>
<gene>
    <name evidence="1" type="ORF">DPM19_28625</name>
</gene>
<name>A0A365GYP4_9ACTN</name>
<keyword evidence="2" id="KW-1185">Reference proteome</keyword>
<evidence type="ECO:0000313" key="1">
    <source>
        <dbReference type="EMBL" id="RAY11931.1"/>
    </source>
</evidence>
<comment type="caution">
    <text evidence="1">The sequence shown here is derived from an EMBL/GenBank/DDBJ whole genome shotgun (WGS) entry which is preliminary data.</text>
</comment>